<accession>X1NIV0</accession>
<organism evidence="1">
    <name type="scientific">marine sediment metagenome</name>
    <dbReference type="NCBI Taxonomy" id="412755"/>
    <lineage>
        <taxon>unclassified sequences</taxon>
        <taxon>metagenomes</taxon>
        <taxon>ecological metagenomes</taxon>
    </lineage>
</organism>
<reference evidence="1" key="1">
    <citation type="journal article" date="2014" name="Front. Microbiol.">
        <title>High frequency of phylogenetically diverse reductive dehalogenase-homologous genes in deep subseafloor sedimentary metagenomes.</title>
        <authorList>
            <person name="Kawai M."/>
            <person name="Futagami T."/>
            <person name="Toyoda A."/>
            <person name="Takaki Y."/>
            <person name="Nishi S."/>
            <person name="Hori S."/>
            <person name="Arai W."/>
            <person name="Tsubouchi T."/>
            <person name="Morono Y."/>
            <person name="Uchiyama I."/>
            <person name="Ito T."/>
            <person name="Fujiyama A."/>
            <person name="Inagaki F."/>
            <person name="Takami H."/>
        </authorList>
    </citation>
    <scope>NUCLEOTIDE SEQUENCE</scope>
    <source>
        <strain evidence="1">Expedition CK06-06</strain>
    </source>
</reference>
<sequence length="40" mass="4703">MNELKKPTREELLKKIESCKGDHFLILGYARQLEELDKEG</sequence>
<dbReference type="AlphaFoldDB" id="X1NIV0"/>
<name>X1NIV0_9ZZZZ</name>
<protein>
    <submittedName>
        <fullName evidence="1">Uncharacterized protein</fullName>
    </submittedName>
</protein>
<comment type="caution">
    <text evidence="1">The sequence shown here is derived from an EMBL/GenBank/DDBJ whole genome shotgun (WGS) entry which is preliminary data.</text>
</comment>
<gene>
    <name evidence="1" type="ORF">S06H3_39303</name>
</gene>
<dbReference type="EMBL" id="BARV01024027">
    <property type="protein sequence ID" value="GAI43488.1"/>
    <property type="molecule type" value="Genomic_DNA"/>
</dbReference>
<evidence type="ECO:0000313" key="1">
    <source>
        <dbReference type="EMBL" id="GAI43488.1"/>
    </source>
</evidence>
<proteinExistence type="predicted"/>